<evidence type="ECO:0000313" key="11">
    <source>
        <dbReference type="EMBL" id="KMT64247.1"/>
    </source>
</evidence>
<evidence type="ECO:0000313" key="12">
    <source>
        <dbReference type="Proteomes" id="UP000037600"/>
    </source>
</evidence>
<dbReference type="Pfam" id="PF20578">
    <property type="entry name" value="aBig_2"/>
    <property type="match status" value="2"/>
</dbReference>
<evidence type="ECO:0000256" key="1">
    <source>
        <dbReference type="ARBA" id="ARBA00004834"/>
    </source>
</evidence>
<comment type="similarity">
    <text evidence="2">Belongs to the glycosyl hydrolase 43 family.</text>
</comment>
<dbReference type="PANTHER" id="PTHR43301:SF3">
    <property type="entry name" value="ARABINAN ENDO-1,5-ALPHA-L-ARABINOSIDASE A-RELATED"/>
    <property type="match status" value="1"/>
</dbReference>
<dbReference type="AlphaFoldDB" id="A0A0J8GN36"/>
<evidence type="ECO:0000259" key="10">
    <source>
        <dbReference type="SMART" id="SM00560"/>
    </source>
</evidence>
<accession>A0A0J8GN36</accession>
<dbReference type="RefSeq" id="WP_048694413.1">
    <property type="nucleotide sequence ID" value="NZ_KQ130500.1"/>
</dbReference>
<dbReference type="STRING" id="1513271.XM47_15335"/>
<evidence type="ECO:0000256" key="8">
    <source>
        <dbReference type="PIRSR" id="PIRSR606710-2"/>
    </source>
</evidence>
<dbReference type="InterPro" id="IPR032291">
    <property type="entry name" value="Abn2_C"/>
</dbReference>
<feature type="site" description="Important for catalytic activity, responsible for pKa modulation of the active site Glu and correct orientation of both the proton donor and substrate" evidence="8">
    <location>
        <position position="268"/>
    </location>
</feature>
<organism evidence="11 12">
    <name type="scientific">Catenovulum maritimum</name>
    <dbReference type="NCBI Taxonomy" id="1513271"/>
    <lineage>
        <taxon>Bacteria</taxon>
        <taxon>Pseudomonadati</taxon>
        <taxon>Pseudomonadota</taxon>
        <taxon>Gammaproteobacteria</taxon>
        <taxon>Alteromonadales</taxon>
        <taxon>Alteromonadaceae</taxon>
        <taxon>Catenovulum</taxon>
    </lineage>
</organism>
<evidence type="ECO:0000256" key="6">
    <source>
        <dbReference type="ARBA" id="ARBA00023295"/>
    </source>
</evidence>
<feature type="region of interest" description="Disordered" evidence="9">
    <location>
        <begin position="25"/>
        <end position="54"/>
    </location>
</feature>
<keyword evidence="4" id="KW-0378">Hydrolase</keyword>
<protein>
    <submittedName>
        <fullName evidence="11">Beta-xylosidase</fullName>
    </submittedName>
</protein>
<dbReference type="Gene3D" id="2.115.10.20">
    <property type="entry name" value="Glycosyl hydrolase domain, family 43"/>
    <property type="match status" value="1"/>
</dbReference>
<dbReference type="InterPro" id="IPR006558">
    <property type="entry name" value="LamG-like"/>
</dbReference>
<dbReference type="Pfam" id="PF13385">
    <property type="entry name" value="Laminin_G_3"/>
    <property type="match status" value="2"/>
</dbReference>
<dbReference type="OrthoDB" id="9801455at2"/>
<name>A0A0J8GN36_9ALTE</name>
<comment type="pathway">
    <text evidence="1">Glycan metabolism; L-arabinan degradation.</text>
</comment>
<keyword evidence="12" id="KW-1185">Reference proteome</keyword>
<keyword evidence="3" id="KW-0732">Signal</keyword>
<evidence type="ECO:0000256" key="9">
    <source>
        <dbReference type="SAM" id="MobiDB-lite"/>
    </source>
</evidence>
<proteinExistence type="inferred from homology"/>
<dbReference type="Gene3D" id="2.40.128.10">
    <property type="match status" value="1"/>
</dbReference>
<dbReference type="PANTHER" id="PTHR43301">
    <property type="entry name" value="ARABINAN ENDO-1,5-ALPHA-L-ARABINOSIDASE"/>
    <property type="match status" value="1"/>
</dbReference>
<keyword evidence="5" id="KW-1015">Disulfide bond</keyword>
<evidence type="ECO:0000256" key="2">
    <source>
        <dbReference type="ARBA" id="ARBA00009865"/>
    </source>
</evidence>
<dbReference type="EMBL" id="LAZL01000028">
    <property type="protein sequence ID" value="KMT64247.1"/>
    <property type="molecule type" value="Genomic_DNA"/>
</dbReference>
<dbReference type="InterPro" id="IPR023296">
    <property type="entry name" value="Glyco_hydro_beta-prop_sf"/>
</dbReference>
<evidence type="ECO:0000256" key="4">
    <source>
        <dbReference type="ARBA" id="ARBA00022801"/>
    </source>
</evidence>
<dbReference type="Pfam" id="PF04616">
    <property type="entry name" value="Glyco_hydro_43"/>
    <property type="match status" value="2"/>
</dbReference>
<feature type="compositionally biased region" description="Polar residues" evidence="9">
    <location>
        <begin position="40"/>
        <end position="50"/>
    </location>
</feature>
<dbReference type="SMART" id="SM00560">
    <property type="entry name" value="LamGL"/>
    <property type="match status" value="1"/>
</dbReference>
<dbReference type="InterPro" id="IPR046780">
    <property type="entry name" value="aBig_2"/>
</dbReference>
<dbReference type="PROSITE" id="PS51257">
    <property type="entry name" value="PROKAR_LIPOPROTEIN"/>
    <property type="match status" value="1"/>
</dbReference>
<evidence type="ECO:0000256" key="7">
    <source>
        <dbReference type="PIRSR" id="PIRSR606710-1"/>
    </source>
</evidence>
<dbReference type="InterPro" id="IPR050727">
    <property type="entry name" value="GH43_arabinanases"/>
</dbReference>
<gene>
    <name evidence="11" type="ORF">XM47_15335</name>
</gene>
<dbReference type="Proteomes" id="UP000037600">
    <property type="component" value="Unassembled WGS sequence"/>
</dbReference>
<dbReference type="InterPro" id="IPR013320">
    <property type="entry name" value="ConA-like_dom_sf"/>
</dbReference>
<dbReference type="InterPro" id="IPR006710">
    <property type="entry name" value="Glyco_hydro_43"/>
</dbReference>
<evidence type="ECO:0000256" key="5">
    <source>
        <dbReference type="ARBA" id="ARBA00023157"/>
    </source>
</evidence>
<keyword evidence="6" id="KW-0326">Glycosidase</keyword>
<dbReference type="SUPFAM" id="SSF75005">
    <property type="entry name" value="Arabinanase/levansucrase/invertase"/>
    <property type="match status" value="1"/>
</dbReference>
<dbReference type="SUPFAM" id="SSF49899">
    <property type="entry name" value="Concanavalin A-like lectins/glucanases"/>
    <property type="match status" value="2"/>
</dbReference>
<feature type="active site" description="Proton acceptor" evidence="7">
    <location>
        <position position="69"/>
    </location>
</feature>
<dbReference type="Gene3D" id="2.60.120.200">
    <property type="match status" value="2"/>
</dbReference>
<feature type="active site" description="Proton donor" evidence="7">
    <location>
        <position position="321"/>
    </location>
</feature>
<dbReference type="Pfam" id="PF16369">
    <property type="entry name" value="GH43_C"/>
    <property type="match status" value="1"/>
</dbReference>
<reference evidence="11 12" key="1">
    <citation type="submission" date="2015-04" db="EMBL/GenBank/DDBJ databases">
        <title>Draft Genome Sequence of the Novel Agar-Digesting Marine Bacterium Q1.</title>
        <authorList>
            <person name="Li Y."/>
            <person name="Li D."/>
            <person name="Chen G."/>
            <person name="Du Z."/>
        </authorList>
    </citation>
    <scope>NUCLEOTIDE SEQUENCE [LARGE SCALE GENOMIC DNA]</scope>
    <source>
        <strain evidence="11 12">Q1</strain>
    </source>
</reference>
<dbReference type="GO" id="GO:0004553">
    <property type="term" value="F:hydrolase activity, hydrolyzing O-glycosyl compounds"/>
    <property type="evidence" value="ECO:0007669"/>
    <property type="project" value="InterPro"/>
</dbReference>
<evidence type="ECO:0000256" key="3">
    <source>
        <dbReference type="ARBA" id="ARBA00022729"/>
    </source>
</evidence>
<feature type="domain" description="LamG-like jellyroll fold" evidence="10">
    <location>
        <begin position="730"/>
        <end position="860"/>
    </location>
</feature>
<dbReference type="GO" id="GO:0005975">
    <property type="term" value="P:carbohydrate metabolic process"/>
    <property type="evidence" value="ECO:0007669"/>
    <property type="project" value="InterPro"/>
</dbReference>
<dbReference type="PATRIC" id="fig|1513271.3.peg.3159"/>
<sequence length="1176" mass="127357">MKLNKIALVISSVLTISACGTDDGESLSTTVAPSNPGVANPSTQPSSPSTEHLDSVTGAAKFTNVGVHDPSIVKANVEGVDTYYIFGSHLAAAKSTDLMNWEMISSLSNNANVNESPLFDFNYTGEFAEGIAWTDGFTGNWAANVIKAPNGKYWFYYNHCAQDNPDTDDRDEVCWNRSYLGLAEANSIEGPYVDKGIFLRSGYRSVQENILDGDGHPIPQTDSDGNELKDADGNTLYQTQTVFPEFADFPLDNDQVTWNGAVDPNVIDPTAFYDKEGGLWMVYGSYSGGIFVLEMDEATGKPVVGQGYGKHLVGGDFRAIEGPYVFYSPESDYYYLMVSTAGFAYDEGYNIRIARSKTPDGPYLDAAGNDIASAPGLDVGVKLMGGFVYTQEIAEEAESWGYNAPGHNSAIYDEATGRHLLVTHTRFPQSATEFPNNANAHQVRVHEMFVNEAGWLVASPQRYVPIDGPNLVNSEDVLGYYKFINHGSEVNNASTLSGHIALNADYTITGSETGTWYMLNQGQVALELESGKYNTVAKWQWDDHRQEVVATLSGLSSANATVWASKVDDITATAEVLADVEQTLDLPTELTINEESFVIPTIGRNGAKITWESSDEYYISNDGSIFIPTPDRGDQTVNLVATISLNGQSTTKSFTVDLKARPAFKNAVAHYQFEDNLNVSLGNFAAASMTGDRIDNTGGTEAYVAGQKGEAVSLDGLSGVRLPDDLINSYQYTISYWINPTEITNFSTSFFGAQNNTNWLSFLPGNWDGQTMLWSGSEQWVDLVSGMTIPTGQWSHLAATVNNGEAKFYINGELKASANNYKDLFSTAGSYFALGVNHWDLPFKGAIDELIIYDYALSSLDINGAAKNNLTDPDDFADVIKAALDLGDTSAVRDSFDLLRVGPFVSGISWVSDNPDYLEVRNGRAIVTQPSGELGDQDVTLTATITFKKTDGSFYTDTKVFDVTIKSLAPAEYSFEGDLTALNGSAEAGTVTGDRIDNTDGAVSYVEGVKGNALLLDGTSGVRLPNNLITTYDYAVSMWLKPNVITDYTTTFFGGVNTSSWVSFVPSAGGPTRLWSGTAWYDAEPGGTIPAQEWTHVAFSVANGEVKLYLNGELKFDGVGYPNVFGAGGTTYFGLGVNHWDVPFNGAIDELKIFGNSISQGKVSELFNEGELTSNE</sequence>
<comment type="caution">
    <text evidence="11">The sequence shown here is derived from an EMBL/GenBank/DDBJ whole genome shotgun (WGS) entry which is preliminary data.</text>
</comment>